<keyword evidence="1" id="KW-1133">Transmembrane helix</keyword>
<sequence length="129" mass="14165">MVARALAELVMVVHYGVLVFLVVGGFLAWLRPRVLYFHVAMAAWGLLVVVFPIACPLTWLENAFRDAAGQPPLPGGFIDTYIDGVLYPESAARPVQVLVALVVVVSWVGYYLRRRNERSGGPVGVTGRR</sequence>
<feature type="transmembrane region" description="Helical" evidence="1">
    <location>
        <begin position="95"/>
        <end position="112"/>
    </location>
</feature>
<keyword evidence="1" id="KW-0812">Transmembrane</keyword>
<dbReference type="Pfam" id="PF10861">
    <property type="entry name" value="DUF2784"/>
    <property type="match status" value="1"/>
</dbReference>
<dbReference type="AlphaFoldDB" id="A0A5Q0HBY6"/>
<proteinExistence type="predicted"/>
<feature type="transmembrane region" description="Helical" evidence="1">
    <location>
        <begin position="12"/>
        <end position="30"/>
    </location>
</feature>
<reference evidence="3" key="1">
    <citation type="journal article" date="2021" name="Curr. Microbiol.">
        <title>Complete genome of nocamycin-producing strain Saccharothrix syringae NRRL B-16468 reveals the biosynthetic potential for secondary metabolites.</title>
        <authorList>
            <person name="Mo X."/>
            <person name="Yang S."/>
        </authorList>
    </citation>
    <scope>NUCLEOTIDE SEQUENCE [LARGE SCALE GENOMIC DNA]</scope>
    <source>
        <strain evidence="3">ATCC 51364 / DSM 43886 / JCM 6844 / KCTC 9398 / NBRC 14523 / NRRL B-16468 / INA 2240</strain>
    </source>
</reference>
<accession>A0A5Q0HBY6</accession>
<evidence type="ECO:0000313" key="2">
    <source>
        <dbReference type="EMBL" id="QFZ23787.1"/>
    </source>
</evidence>
<dbReference type="OrthoDB" id="370375at2"/>
<dbReference type="InterPro" id="IPR021218">
    <property type="entry name" value="DUF2784"/>
</dbReference>
<dbReference type="RefSeq" id="WP_033428311.1">
    <property type="nucleotide sequence ID" value="NZ_CP034550.1"/>
</dbReference>
<dbReference type="EMBL" id="CP034550">
    <property type="protein sequence ID" value="QFZ23787.1"/>
    <property type="molecule type" value="Genomic_DNA"/>
</dbReference>
<keyword evidence="3" id="KW-1185">Reference proteome</keyword>
<feature type="transmembrane region" description="Helical" evidence="1">
    <location>
        <begin position="37"/>
        <end position="59"/>
    </location>
</feature>
<organism evidence="2 3">
    <name type="scientific">Saccharothrix syringae</name>
    <name type="common">Nocardiopsis syringae</name>
    <dbReference type="NCBI Taxonomy" id="103733"/>
    <lineage>
        <taxon>Bacteria</taxon>
        <taxon>Bacillati</taxon>
        <taxon>Actinomycetota</taxon>
        <taxon>Actinomycetes</taxon>
        <taxon>Pseudonocardiales</taxon>
        <taxon>Pseudonocardiaceae</taxon>
        <taxon>Saccharothrix</taxon>
    </lineage>
</organism>
<evidence type="ECO:0000313" key="3">
    <source>
        <dbReference type="Proteomes" id="UP000325787"/>
    </source>
</evidence>
<gene>
    <name evidence="2" type="ORF">EKG83_45755</name>
</gene>
<name>A0A5Q0HBY6_SACSY</name>
<keyword evidence="1" id="KW-0472">Membrane</keyword>
<dbReference type="Proteomes" id="UP000325787">
    <property type="component" value="Chromosome"/>
</dbReference>
<protein>
    <submittedName>
        <fullName evidence="2">DUF2784 domain-containing protein</fullName>
    </submittedName>
</protein>
<dbReference type="KEGG" id="ssyi:EKG83_45755"/>
<evidence type="ECO:0000256" key="1">
    <source>
        <dbReference type="SAM" id="Phobius"/>
    </source>
</evidence>